<evidence type="ECO:0000256" key="10">
    <source>
        <dbReference type="ARBA" id="ARBA00023180"/>
    </source>
</evidence>
<evidence type="ECO:0000313" key="15">
    <source>
        <dbReference type="EMBL" id="ELU05177.1"/>
    </source>
</evidence>
<evidence type="ECO:0000256" key="12">
    <source>
        <dbReference type="PROSITE-ProRule" id="PRU00460"/>
    </source>
</evidence>
<dbReference type="GO" id="GO:0009888">
    <property type="term" value="P:tissue development"/>
    <property type="evidence" value="ECO:0007669"/>
    <property type="project" value="TreeGrafter"/>
</dbReference>
<evidence type="ECO:0000256" key="3">
    <source>
        <dbReference type="ARBA" id="ARBA00022530"/>
    </source>
</evidence>
<dbReference type="InterPro" id="IPR002049">
    <property type="entry name" value="LE_dom"/>
</dbReference>
<evidence type="ECO:0000259" key="13">
    <source>
        <dbReference type="PROSITE" id="PS50027"/>
    </source>
</evidence>
<keyword evidence="4" id="KW-0732">Signal</keyword>
<dbReference type="InterPro" id="IPR050440">
    <property type="entry name" value="Laminin/Netrin_ECM"/>
</dbReference>
<keyword evidence="5" id="KW-0677">Repeat</keyword>
<evidence type="ECO:0000313" key="16">
    <source>
        <dbReference type="EnsemblMetazoa" id="CapteP228147"/>
    </source>
</evidence>
<dbReference type="GO" id="GO:0005604">
    <property type="term" value="C:basement membrane"/>
    <property type="evidence" value="ECO:0007669"/>
    <property type="project" value="UniProtKB-SubCell"/>
</dbReference>
<evidence type="ECO:0000313" key="17">
    <source>
        <dbReference type="Proteomes" id="UP000014760"/>
    </source>
</evidence>
<keyword evidence="6" id="KW-0084">Basement membrane</keyword>
<dbReference type="CDD" id="cd00055">
    <property type="entry name" value="EGF_Lam"/>
    <property type="match status" value="3"/>
</dbReference>
<dbReference type="PANTHER" id="PTHR10574">
    <property type="entry name" value="NETRIN/LAMININ-RELATED"/>
    <property type="match status" value="1"/>
</dbReference>
<feature type="domain" description="Laminin EGF-like" evidence="13">
    <location>
        <begin position="148"/>
        <end position="198"/>
    </location>
</feature>
<dbReference type="Proteomes" id="UP000014760">
    <property type="component" value="Unassembled WGS sequence"/>
</dbReference>
<dbReference type="SMART" id="SM00281">
    <property type="entry name" value="LamB"/>
    <property type="match status" value="1"/>
</dbReference>
<dbReference type="PRINTS" id="PR00011">
    <property type="entry name" value="EGFLAMININ"/>
</dbReference>
<evidence type="ECO:0000256" key="8">
    <source>
        <dbReference type="ARBA" id="ARBA00023054"/>
    </source>
</evidence>
<organism evidence="15">
    <name type="scientific">Capitella teleta</name>
    <name type="common">Polychaete worm</name>
    <dbReference type="NCBI Taxonomy" id="283909"/>
    <lineage>
        <taxon>Eukaryota</taxon>
        <taxon>Metazoa</taxon>
        <taxon>Spiralia</taxon>
        <taxon>Lophotrochozoa</taxon>
        <taxon>Annelida</taxon>
        <taxon>Polychaeta</taxon>
        <taxon>Sedentaria</taxon>
        <taxon>Scolecida</taxon>
        <taxon>Capitellidae</taxon>
        <taxon>Capitella</taxon>
    </lineage>
</organism>
<sequence>MTTFTQVQLLIFAYAFSKLIYYSNRLSHKCFTFKIKLKECACGPLGSASLVCDYTTGQCDCKSNVATANKPNVLGLVDDLQCRSCMTNTFGYSTGEGCQFCNCKTEGSNSSQCDDFGACPCKETFNGDKCDTCELGYFAYASTGCTPCDCDESGSNGIGCDILTGKCDCKTNVDGTKCDTCKIGFFNLSPLNPDGCQPCFCYGHGTSCTSASGFTSDVIYAQGTTQWPQTGDNEYILAPDEFLGDQVTTYGNDINIEIRARGFGFILGEEKVVVLQGGGLEAFVQLPGTPLGFEYLNLKIPMRESEWRYIVISTLGAVAAPLPAADFFKILGNLTAIQIRRNYEGRLVDILSLSTTKAKLAEPGDVEVGFVENCTCVATDFVGASSEWESGSSGNDISDEGEEINNAFIMLAN</sequence>
<dbReference type="SMART" id="SM00180">
    <property type="entry name" value="EGF_Lam"/>
    <property type="match status" value="3"/>
</dbReference>
<dbReference type="Gene3D" id="2.10.25.10">
    <property type="entry name" value="Laminin"/>
    <property type="match status" value="3"/>
</dbReference>
<evidence type="ECO:0000256" key="7">
    <source>
        <dbReference type="ARBA" id="ARBA00022889"/>
    </source>
</evidence>
<keyword evidence="3" id="KW-0272">Extracellular matrix</keyword>
<dbReference type="GO" id="GO:0007155">
    <property type="term" value="P:cell adhesion"/>
    <property type="evidence" value="ECO:0007669"/>
    <property type="project" value="UniProtKB-KW"/>
</dbReference>
<dbReference type="EnsemblMetazoa" id="CapteT228147">
    <property type="protein sequence ID" value="CapteP228147"/>
    <property type="gene ID" value="CapteG228147"/>
</dbReference>
<feature type="disulfide bond" evidence="12">
    <location>
        <begin position="150"/>
        <end position="167"/>
    </location>
</feature>
<keyword evidence="9 12" id="KW-1015">Disulfide bond</keyword>
<keyword evidence="7" id="KW-0130">Cell adhesion</keyword>
<evidence type="ECO:0000256" key="6">
    <source>
        <dbReference type="ARBA" id="ARBA00022869"/>
    </source>
</evidence>
<keyword evidence="8" id="KW-0175">Coiled coil</keyword>
<accession>R7UMM6</accession>
<evidence type="ECO:0000256" key="1">
    <source>
        <dbReference type="ARBA" id="ARBA00004302"/>
    </source>
</evidence>
<feature type="domain" description="Laminin EGF-like" evidence="13">
    <location>
        <begin position="101"/>
        <end position="147"/>
    </location>
</feature>
<evidence type="ECO:0008006" key="18">
    <source>
        <dbReference type="Google" id="ProtNLM"/>
    </source>
</evidence>
<dbReference type="OrthoDB" id="6161774at2759"/>
<reference evidence="15 17" key="2">
    <citation type="journal article" date="2013" name="Nature">
        <title>Insights into bilaterian evolution from three spiralian genomes.</title>
        <authorList>
            <person name="Simakov O."/>
            <person name="Marletaz F."/>
            <person name="Cho S.J."/>
            <person name="Edsinger-Gonzales E."/>
            <person name="Havlak P."/>
            <person name="Hellsten U."/>
            <person name="Kuo D.H."/>
            <person name="Larsson T."/>
            <person name="Lv J."/>
            <person name="Arendt D."/>
            <person name="Savage R."/>
            <person name="Osoegawa K."/>
            <person name="de Jong P."/>
            <person name="Grimwood J."/>
            <person name="Chapman J.A."/>
            <person name="Shapiro H."/>
            <person name="Aerts A."/>
            <person name="Otillar R.P."/>
            <person name="Terry A.Y."/>
            <person name="Boore J.L."/>
            <person name="Grigoriev I.V."/>
            <person name="Lindberg D.R."/>
            <person name="Seaver E.C."/>
            <person name="Weisblat D.A."/>
            <person name="Putnam N.H."/>
            <person name="Rokhsar D.S."/>
        </authorList>
    </citation>
    <scope>NUCLEOTIDE SEQUENCE</scope>
    <source>
        <strain evidence="15 17">I ESC-2004</strain>
    </source>
</reference>
<keyword evidence="2" id="KW-0964">Secreted</keyword>
<dbReference type="STRING" id="283909.R7UMM6"/>
<feature type="disulfide bond" evidence="12">
    <location>
        <begin position="121"/>
        <end position="130"/>
    </location>
</feature>
<evidence type="ECO:0000259" key="14">
    <source>
        <dbReference type="PROSITE" id="PS51115"/>
    </source>
</evidence>
<feature type="disulfide bond" evidence="12">
    <location>
        <begin position="148"/>
        <end position="160"/>
    </location>
</feature>
<dbReference type="SUPFAM" id="SSF57196">
    <property type="entry name" value="EGF/Laminin"/>
    <property type="match status" value="2"/>
</dbReference>
<dbReference type="PROSITE" id="PS50027">
    <property type="entry name" value="EGF_LAM_2"/>
    <property type="match status" value="2"/>
</dbReference>
<keyword evidence="11 12" id="KW-0424">Laminin EGF-like domain</keyword>
<reference evidence="17" key="1">
    <citation type="submission" date="2012-12" db="EMBL/GenBank/DDBJ databases">
        <authorList>
            <person name="Hellsten U."/>
            <person name="Grimwood J."/>
            <person name="Chapman J.A."/>
            <person name="Shapiro H."/>
            <person name="Aerts A."/>
            <person name="Otillar R.P."/>
            <person name="Terry A.Y."/>
            <person name="Boore J.L."/>
            <person name="Simakov O."/>
            <person name="Marletaz F."/>
            <person name="Cho S.-J."/>
            <person name="Edsinger-Gonzales E."/>
            <person name="Havlak P."/>
            <person name="Kuo D.-H."/>
            <person name="Larsson T."/>
            <person name="Lv J."/>
            <person name="Arendt D."/>
            <person name="Savage R."/>
            <person name="Osoegawa K."/>
            <person name="de Jong P."/>
            <person name="Lindberg D.R."/>
            <person name="Seaver E.C."/>
            <person name="Weisblat D.A."/>
            <person name="Putnam N.H."/>
            <person name="Grigoriev I.V."/>
            <person name="Rokhsar D.S."/>
        </authorList>
    </citation>
    <scope>NUCLEOTIDE SEQUENCE</scope>
    <source>
        <strain evidence="17">I ESC-2004</strain>
    </source>
</reference>
<reference evidence="16" key="3">
    <citation type="submission" date="2015-06" db="UniProtKB">
        <authorList>
            <consortium name="EnsemblMetazoa"/>
        </authorList>
    </citation>
    <scope>IDENTIFICATION</scope>
</reference>
<dbReference type="InterPro" id="IPR000034">
    <property type="entry name" value="Laminin_IV"/>
</dbReference>
<dbReference type="AlphaFoldDB" id="R7UMM6"/>
<dbReference type="Pfam" id="PF00052">
    <property type="entry name" value="Laminin_B"/>
    <property type="match status" value="1"/>
</dbReference>
<dbReference type="EMBL" id="KB301771">
    <property type="protein sequence ID" value="ELU05177.1"/>
    <property type="molecule type" value="Genomic_DNA"/>
</dbReference>
<comment type="subcellular location">
    <subcellularLocation>
        <location evidence="1">Secreted</location>
        <location evidence="1">Extracellular space</location>
        <location evidence="1">Extracellular matrix</location>
        <location evidence="1">Basement membrane</location>
    </subcellularLocation>
</comment>
<evidence type="ECO:0000256" key="4">
    <source>
        <dbReference type="ARBA" id="ARBA00022729"/>
    </source>
</evidence>
<dbReference type="PROSITE" id="PS01248">
    <property type="entry name" value="EGF_LAM_1"/>
    <property type="match status" value="1"/>
</dbReference>
<dbReference type="Pfam" id="PF00053">
    <property type="entry name" value="EGF_laminin"/>
    <property type="match status" value="3"/>
</dbReference>
<feature type="disulfide bond" evidence="12">
    <location>
        <begin position="101"/>
        <end position="113"/>
    </location>
</feature>
<keyword evidence="17" id="KW-1185">Reference proteome</keyword>
<feature type="domain" description="Laminin IV type A" evidence="14">
    <location>
        <begin position="201"/>
        <end position="373"/>
    </location>
</feature>
<dbReference type="PROSITE" id="PS51115">
    <property type="entry name" value="LAMININ_IVA"/>
    <property type="match status" value="1"/>
</dbReference>
<dbReference type="EMBL" id="AMQN01001369">
    <property type="status" value="NOT_ANNOTATED_CDS"/>
    <property type="molecule type" value="Genomic_DNA"/>
</dbReference>
<keyword evidence="10" id="KW-0325">Glycoprotein</keyword>
<protein>
    <recommendedName>
        <fullName evidence="18">Laminin EGF-like domain-containing protein</fullName>
    </recommendedName>
</protein>
<feature type="disulfide bond" evidence="12">
    <location>
        <begin position="169"/>
        <end position="178"/>
    </location>
</feature>
<evidence type="ECO:0000256" key="9">
    <source>
        <dbReference type="ARBA" id="ARBA00023157"/>
    </source>
</evidence>
<comment type="caution">
    <text evidence="12">Lacks conserved residue(s) required for the propagation of feature annotation.</text>
</comment>
<dbReference type="OMA" id="WHNTEGF"/>
<dbReference type="GO" id="GO:0009887">
    <property type="term" value="P:animal organ morphogenesis"/>
    <property type="evidence" value="ECO:0007669"/>
    <property type="project" value="TreeGrafter"/>
</dbReference>
<dbReference type="PANTHER" id="PTHR10574:SF406">
    <property type="entry name" value="LAMININ SUBUNIT ALPHA 5"/>
    <property type="match status" value="1"/>
</dbReference>
<dbReference type="HOGENOM" id="CLU_666058_0_0_1"/>
<name>R7UMM6_CAPTE</name>
<gene>
    <name evidence="15" type="ORF">CAPTEDRAFT_228147</name>
</gene>
<proteinExistence type="predicted"/>
<evidence type="ECO:0000256" key="11">
    <source>
        <dbReference type="ARBA" id="ARBA00023292"/>
    </source>
</evidence>
<evidence type="ECO:0000256" key="5">
    <source>
        <dbReference type="ARBA" id="ARBA00022737"/>
    </source>
</evidence>
<evidence type="ECO:0000256" key="2">
    <source>
        <dbReference type="ARBA" id="ARBA00022525"/>
    </source>
</evidence>
<dbReference type="FunFam" id="2.10.25.10:FF:000084">
    <property type="entry name" value="Laminin subunit alpha 3"/>
    <property type="match status" value="1"/>
</dbReference>